<keyword evidence="1" id="KW-0560">Oxidoreductase</keyword>
<reference evidence="3" key="1">
    <citation type="submission" date="2021-01" db="EMBL/GenBank/DDBJ databases">
        <authorList>
            <person name="Corre E."/>
            <person name="Pelletier E."/>
            <person name="Niang G."/>
            <person name="Scheremetjew M."/>
            <person name="Finn R."/>
            <person name="Kale V."/>
            <person name="Holt S."/>
            <person name="Cochrane G."/>
            <person name="Meng A."/>
            <person name="Brown T."/>
            <person name="Cohen L."/>
        </authorList>
    </citation>
    <scope>NUCLEOTIDE SEQUENCE</scope>
    <source>
        <strain evidence="3">Isolate 1302-5</strain>
    </source>
</reference>
<dbReference type="Gene3D" id="3.30.70.2520">
    <property type="match status" value="1"/>
</dbReference>
<evidence type="ECO:0000256" key="1">
    <source>
        <dbReference type="ARBA" id="ARBA00023002"/>
    </source>
</evidence>
<evidence type="ECO:0000313" key="3">
    <source>
        <dbReference type="EMBL" id="CAE2258457.1"/>
    </source>
</evidence>
<feature type="domain" description="D-arabinono-1,4-lactone oxidase C-terminal" evidence="2">
    <location>
        <begin position="90"/>
        <end position="272"/>
    </location>
</feature>
<dbReference type="GO" id="GO:0003885">
    <property type="term" value="F:D-arabinono-1,4-lactone oxidase activity"/>
    <property type="evidence" value="ECO:0007669"/>
    <property type="project" value="InterPro"/>
</dbReference>
<evidence type="ECO:0000259" key="2">
    <source>
        <dbReference type="Pfam" id="PF04030"/>
    </source>
</evidence>
<dbReference type="PANTHER" id="PTHR43762:SF1">
    <property type="entry name" value="D-ARABINONO-1,4-LACTONE OXIDASE"/>
    <property type="match status" value="1"/>
</dbReference>
<dbReference type="PANTHER" id="PTHR43762">
    <property type="entry name" value="L-GULONOLACTONE OXIDASE"/>
    <property type="match status" value="1"/>
</dbReference>
<sequence length="279" mass="31891">MWIPYQDAVVVVTNDPEDEVSEDEIEEASTMDHEERFRPLTNLLAELTKDGNEPCTDDVIGMGFGELRDALLAVNPLDVDHIKRVNKAEAQFWRLSEGYQVKPSDQLLQFDCGGQQWVWEICFPTGRYSRNNGKDMEFMERLLREIETNNIAAPAPIEQRWTASSSSLMSPAYGPHAGLHSWVGIIMYLPLEGEKQRNEITEEFKEKYCRLLRKIGQDFNAASHWAKLEMPSNSSDDAVLKSSIRARYPVEKFNEARLLYDPKGILSNDHISMIFGPFS</sequence>
<dbReference type="AlphaFoldDB" id="A0A7S4N138"/>
<dbReference type="Pfam" id="PF04030">
    <property type="entry name" value="ALO"/>
    <property type="match status" value="1"/>
</dbReference>
<dbReference type="EMBL" id="HBKQ01036893">
    <property type="protein sequence ID" value="CAE2258457.1"/>
    <property type="molecule type" value="Transcribed_RNA"/>
</dbReference>
<name>A0A7S4N138_9STRA</name>
<protein>
    <recommendedName>
        <fullName evidence="2">D-arabinono-1,4-lactone oxidase C-terminal domain-containing protein</fullName>
    </recommendedName>
</protein>
<dbReference type="InterPro" id="IPR007173">
    <property type="entry name" value="ALO_C"/>
</dbReference>
<gene>
    <name evidence="3" type="ORF">OAUR00152_LOCUS25437</name>
</gene>
<accession>A0A7S4N138</accession>
<dbReference type="GO" id="GO:0016020">
    <property type="term" value="C:membrane"/>
    <property type="evidence" value="ECO:0007669"/>
    <property type="project" value="InterPro"/>
</dbReference>
<dbReference type="InterPro" id="IPR010031">
    <property type="entry name" value="FAD_lactone_oxidase-like"/>
</dbReference>
<organism evidence="3">
    <name type="scientific">Odontella aurita</name>
    <dbReference type="NCBI Taxonomy" id="265563"/>
    <lineage>
        <taxon>Eukaryota</taxon>
        <taxon>Sar</taxon>
        <taxon>Stramenopiles</taxon>
        <taxon>Ochrophyta</taxon>
        <taxon>Bacillariophyta</taxon>
        <taxon>Mediophyceae</taxon>
        <taxon>Biddulphiophycidae</taxon>
        <taxon>Eupodiscales</taxon>
        <taxon>Odontellaceae</taxon>
        <taxon>Odontella</taxon>
    </lineage>
</organism>
<proteinExistence type="predicted"/>